<dbReference type="EMBL" id="AYYO01000019">
    <property type="protein sequence ID" value="KRM55518.1"/>
    <property type="molecule type" value="Genomic_DNA"/>
</dbReference>
<dbReference type="STRING" id="1291052.FC18_GL001236"/>
<dbReference type="Pfam" id="PF25164">
    <property type="entry name" value="CoiA_N"/>
    <property type="match status" value="1"/>
</dbReference>
<dbReference type="AlphaFoldDB" id="A0A0R1ZKL9"/>
<evidence type="ECO:0000259" key="1">
    <source>
        <dbReference type="Pfam" id="PF06054"/>
    </source>
</evidence>
<organism evidence="3 4">
    <name type="scientific">Lacticaseibacillus sharpeae JCM 1186 = DSM 20505</name>
    <dbReference type="NCBI Taxonomy" id="1291052"/>
    <lineage>
        <taxon>Bacteria</taxon>
        <taxon>Bacillati</taxon>
        <taxon>Bacillota</taxon>
        <taxon>Bacilli</taxon>
        <taxon>Lactobacillales</taxon>
        <taxon>Lactobacillaceae</taxon>
        <taxon>Lacticaseibacillus</taxon>
    </lineage>
</organism>
<dbReference type="PATRIC" id="fig|1291052.5.peg.1254"/>
<dbReference type="InterPro" id="IPR010330">
    <property type="entry name" value="CoiA_nuc"/>
</dbReference>
<comment type="caution">
    <text evidence="3">The sequence shown here is derived from an EMBL/GenBank/DDBJ whole genome shotgun (WGS) entry which is preliminary data.</text>
</comment>
<dbReference type="Pfam" id="PF06054">
    <property type="entry name" value="CoiA_nuc"/>
    <property type="match status" value="1"/>
</dbReference>
<feature type="domain" description="Competence protein CoiA-like N-terminal" evidence="2">
    <location>
        <begin position="16"/>
        <end position="59"/>
    </location>
</feature>
<proteinExistence type="predicted"/>
<dbReference type="InterPro" id="IPR057253">
    <property type="entry name" value="CoiA-like_N"/>
</dbReference>
<reference evidence="3 4" key="1">
    <citation type="journal article" date="2015" name="Genome Announc.">
        <title>Expanding the biotechnology potential of lactobacilli through comparative genomics of 213 strains and associated genera.</title>
        <authorList>
            <person name="Sun Z."/>
            <person name="Harris H.M."/>
            <person name="McCann A."/>
            <person name="Guo C."/>
            <person name="Argimon S."/>
            <person name="Zhang W."/>
            <person name="Yang X."/>
            <person name="Jeffery I.B."/>
            <person name="Cooney J.C."/>
            <person name="Kagawa T.F."/>
            <person name="Liu W."/>
            <person name="Song Y."/>
            <person name="Salvetti E."/>
            <person name="Wrobel A."/>
            <person name="Rasinkangas P."/>
            <person name="Parkhill J."/>
            <person name="Rea M.C."/>
            <person name="O'Sullivan O."/>
            <person name="Ritari J."/>
            <person name="Douillard F.P."/>
            <person name="Paul Ross R."/>
            <person name="Yang R."/>
            <person name="Briner A.E."/>
            <person name="Felis G.E."/>
            <person name="de Vos W.M."/>
            <person name="Barrangou R."/>
            <person name="Klaenhammer T.R."/>
            <person name="Caufield P.W."/>
            <person name="Cui Y."/>
            <person name="Zhang H."/>
            <person name="O'Toole P.W."/>
        </authorList>
    </citation>
    <scope>NUCLEOTIDE SEQUENCE [LARGE SCALE GENOMIC DNA]</scope>
    <source>
        <strain evidence="3 4">DSM 20505</strain>
    </source>
</reference>
<evidence type="ECO:0000259" key="2">
    <source>
        <dbReference type="Pfam" id="PF25164"/>
    </source>
</evidence>
<gene>
    <name evidence="3" type="ORF">FC18_GL001236</name>
</gene>
<name>A0A0R1ZKL9_9LACO</name>
<evidence type="ECO:0000313" key="4">
    <source>
        <dbReference type="Proteomes" id="UP000051679"/>
    </source>
</evidence>
<evidence type="ECO:0000313" key="3">
    <source>
        <dbReference type="EMBL" id="KRM55518.1"/>
    </source>
</evidence>
<keyword evidence="4" id="KW-1185">Reference proteome</keyword>
<dbReference type="OrthoDB" id="3784230at2"/>
<dbReference type="Proteomes" id="UP000051679">
    <property type="component" value="Unassembled WGS sequence"/>
</dbReference>
<feature type="domain" description="Competence protein CoiA nuclease-like" evidence="1">
    <location>
        <begin position="64"/>
        <end position="152"/>
    </location>
</feature>
<protein>
    <submittedName>
        <fullName evidence="3">Competence protein</fullName>
    </submittedName>
</protein>
<sequence>MFVSEDERGKRVTLLSHAQAARLRAGGGQYRCPACHGAVLIKNGSQMPAHFAHRHNACVASEPESAEHLRGKLLLAEIGRAAGWEAEFEVYVPAIKQRIDVLLRRGPARLALEFQCSPLAAPKLRARTQGYRQEDIPVRWILGHRYDRLAAATKFARLAPDGRLMTEHLDVQHGKLFLRTDLRTSFCQQQELWPHPGGAHLVGKPPVLVQSAREVQLSLHYRDRKIMALQNACYARRLNLLGCPWVVHQDCACFPGLALPEWALRVMWLLRFSGRNISQADNTRFWAQYCRTASMPLVNWARYLEQLAPVFCRVLVNAQLLTPTPTGWRWVRAPQWFSGIDAKLAQLP</sequence>
<accession>A0A0R1ZKL9</accession>
<dbReference type="RefSeq" id="WP_054679714.1">
    <property type="nucleotide sequence ID" value="NZ_AYYO01000019.1"/>
</dbReference>